<evidence type="ECO:0000256" key="1">
    <source>
        <dbReference type="ARBA" id="ARBA00004328"/>
    </source>
</evidence>
<proteinExistence type="inferred from homology"/>
<dbReference type="GO" id="GO:0039615">
    <property type="term" value="C:T=1 icosahedral viral capsid"/>
    <property type="evidence" value="ECO:0007669"/>
    <property type="project" value="UniProtKB-KW"/>
</dbReference>
<dbReference type="InterPro" id="IPR003514">
    <property type="entry name" value="Microviridae_protein_F"/>
</dbReference>
<name>A0AAU8B6T3_9VIRU</name>
<comment type="subcellular location">
    <subcellularLocation>
        <location evidence="1">Virion</location>
    </subcellularLocation>
</comment>
<evidence type="ECO:0000256" key="5">
    <source>
        <dbReference type="ARBA" id="ARBA00022844"/>
    </source>
</evidence>
<evidence type="ECO:0000256" key="3">
    <source>
        <dbReference type="ARBA" id="ARBA00022431"/>
    </source>
</evidence>
<reference evidence="6" key="1">
    <citation type="submission" date="2024-03" db="EMBL/GenBank/DDBJ databases">
        <title>Diverse circular DNA viruses in blood, oral, and fecal samples of captive lemurs.</title>
        <authorList>
            <person name="Paietta E.N."/>
            <person name="Kraberger S."/>
            <person name="Lund M.C."/>
            <person name="Custer J.M."/>
            <person name="Vargas K.M."/>
            <person name="Ehmke E.E."/>
            <person name="Yoder A.D."/>
            <person name="Varsani A."/>
        </authorList>
    </citation>
    <scope>NUCLEOTIDE SEQUENCE</scope>
    <source>
        <strain evidence="6">Duke_27FF_2203</strain>
        <strain evidence="7">Duke_27FS_21</strain>
    </source>
</reference>
<dbReference type="InterPro" id="IPR016184">
    <property type="entry name" value="Capsid/spike_ssDNA_virus"/>
</dbReference>
<dbReference type="Pfam" id="PF02305">
    <property type="entry name" value="Phage_F"/>
    <property type="match status" value="1"/>
</dbReference>
<dbReference type="SUPFAM" id="SSF88645">
    <property type="entry name" value="ssDNA viruses"/>
    <property type="match status" value="1"/>
</dbReference>
<protein>
    <submittedName>
        <fullName evidence="6">Major capsid protein</fullName>
    </submittedName>
</protein>
<evidence type="ECO:0000256" key="4">
    <source>
        <dbReference type="ARBA" id="ARBA00022561"/>
    </source>
</evidence>
<sequence length="499" mass="56143">MKKRTKFSLSHYNLTTMKMGFLCPVGITEVLPGDTIQQATSALIRVTPLVAPVMHPCHCRIDHWYVPIRLIWDDFENFITGGPDGLDASVYPTITGNFAQGSLADHLGVPVGVDNLEVSALPFRAYDLIWNEWYRNQDTTDPVVISTASGKDTTTSTTLLAKAWAKDYFTTAAPWPQKGPAVSVPVNLTAAGEPTITATTTITGSGIPQFTPSGYGTNALHCSPNGTNVTWSAENVNSALNWVNPALTANTTIDFKSGNPELGSVDINQLREAFALQRFEEHRALYGSRYTEYLRYLGIRASDARLQRPEYLGGSRSTIQFSEVLQTAEGVDPVGTMRGHGISAMRTRRYRRFIEEHGLIITTMSVMPISIYQQGLPRMWNRRVKEDFWQKELEHIGEQEVLNKELYAASDSPDDVFGYQDRYDEYRSHQSFVSGEFRKLLNYWHFAREFSNQPTISTDFIYGAPTNRPFAEQTQDQLYCMINHSIQARRLVSRRGQPI</sequence>
<dbReference type="Gene3D" id="2.60.169.10">
    <property type="entry name" value="Microviridae F protein"/>
    <property type="match status" value="2"/>
</dbReference>
<evidence type="ECO:0000313" key="6">
    <source>
        <dbReference type="EMBL" id="XCD07316.1"/>
    </source>
</evidence>
<dbReference type="EMBL" id="PP511782">
    <property type="protein sequence ID" value="XCD07316.1"/>
    <property type="molecule type" value="Genomic_DNA"/>
</dbReference>
<comment type="similarity">
    <text evidence="2">Belongs to the microviridae F protein family.</text>
</comment>
<keyword evidence="3" id="KW-1140">T=1 icosahedral capsid protein</keyword>
<accession>A0AAU8B6T3</accession>
<organism evidence="6">
    <name type="scientific">Dulem virus 79</name>
    <dbReference type="NCBI Taxonomy" id="3145790"/>
    <lineage>
        <taxon>Viruses</taxon>
        <taxon>Monodnaviria</taxon>
        <taxon>Sangervirae</taxon>
        <taxon>Phixviricota</taxon>
        <taxon>Malgrandaviricetes</taxon>
        <taxon>Petitvirales</taxon>
        <taxon>Microviridae</taxon>
        <taxon>Microvirus</taxon>
    </lineage>
</organism>
<dbReference type="InterPro" id="IPR037002">
    <property type="entry name" value="Microviridae_protein_F_sf"/>
</dbReference>
<evidence type="ECO:0000313" key="7">
    <source>
        <dbReference type="EMBL" id="XCD07355.1"/>
    </source>
</evidence>
<evidence type="ECO:0000256" key="2">
    <source>
        <dbReference type="ARBA" id="ARBA00009963"/>
    </source>
</evidence>
<keyword evidence="5" id="KW-0946">Virion</keyword>
<dbReference type="EMBL" id="PP511787">
    <property type="protein sequence ID" value="XCD07355.1"/>
    <property type="molecule type" value="Genomic_DNA"/>
</dbReference>
<keyword evidence="4" id="KW-0167">Capsid protein</keyword>
<dbReference type="GO" id="GO:0005198">
    <property type="term" value="F:structural molecule activity"/>
    <property type="evidence" value="ECO:0007669"/>
    <property type="project" value="InterPro"/>
</dbReference>